<reference evidence="1 2" key="1">
    <citation type="submission" date="2023-06" db="EMBL/GenBank/DDBJ databases">
        <title>Aquibacillus rhizosphaerae LR5S19.</title>
        <authorList>
            <person name="Sun J.-Q."/>
        </authorList>
    </citation>
    <scope>NUCLEOTIDE SEQUENCE [LARGE SCALE GENOMIC DNA]</scope>
    <source>
        <strain evidence="1 2">LR5S19</strain>
    </source>
</reference>
<evidence type="ECO:0008006" key="3">
    <source>
        <dbReference type="Google" id="ProtNLM"/>
    </source>
</evidence>
<keyword evidence="2" id="KW-1185">Reference proteome</keyword>
<dbReference type="Proteomes" id="UP001235343">
    <property type="component" value="Unassembled WGS sequence"/>
</dbReference>
<dbReference type="PROSITE" id="PS51257">
    <property type="entry name" value="PROKAR_LIPOPROTEIN"/>
    <property type="match status" value="1"/>
</dbReference>
<evidence type="ECO:0000313" key="1">
    <source>
        <dbReference type="EMBL" id="MDL4842638.1"/>
    </source>
</evidence>
<dbReference type="RefSeq" id="WP_285933931.1">
    <property type="nucleotide sequence ID" value="NZ_JASTZU010000061.1"/>
</dbReference>
<name>A0ABT7L9U3_9BACI</name>
<comment type="caution">
    <text evidence="1">The sequence shown here is derived from an EMBL/GenBank/DDBJ whole genome shotgun (WGS) entry which is preliminary data.</text>
</comment>
<dbReference type="EMBL" id="JASTZU010000061">
    <property type="protein sequence ID" value="MDL4842638.1"/>
    <property type="molecule type" value="Genomic_DNA"/>
</dbReference>
<proteinExistence type="predicted"/>
<evidence type="ECO:0000313" key="2">
    <source>
        <dbReference type="Proteomes" id="UP001235343"/>
    </source>
</evidence>
<sequence length="213" mass="24972">MKIKQILALIIILVILGGCQLKEAKLPETKAFQDEFTREFMDSTEEVRDGYYLFRSKTDRYTMLFPKNAEIDSGAFYERNKDHFESLSFVDYSKEENYSYTYDVTYTPFGEDALENSLEILSEKVGYGGDYKEIEEKNTRIFFAKEEKLYEADDRQMKVYGYYSYIIPKEGNVGVEFIYSADCYVEKKCSIDPGKEEEKAIMLMKSVHFKAEE</sequence>
<protein>
    <recommendedName>
        <fullName evidence="3">Lipoprotein YvcA</fullName>
    </recommendedName>
</protein>
<gene>
    <name evidence="1" type="ORF">QQS35_19575</name>
</gene>
<accession>A0ABT7L9U3</accession>
<organism evidence="1 2">
    <name type="scientific">Aquibacillus rhizosphaerae</name>
    <dbReference type="NCBI Taxonomy" id="3051431"/>
    <lineage>
        <taxon>Bacteria</taxon>
        <taxon>Bacillati</taxon>
        <taxon>Bacillota</taxon>
        <taxon>Bacilli</taxon>
        <taxon>Bacillales</taxon>
        <taxon>Bacillaceae</taxon>
        <taxon>Aquibacillus</taxon>
    </lineage>
</organism>